<dbReference type="GO" id="GO:0140359">
    <property type="term" value="F:ABC-type transporter activity"/>
    <property type="evidence" value="ECO:0007669"/>
    <property type="project" value="InterPro"/>
</dbReference>
<dbReference type="Proteomes" id="UP000037084">
    <property type="component" value="Unassembled WGS sequence"/>
</dbReference>
<evidence type="ECO:0000259" key="7">
    <source>
        <dbReference type="PROSITE" id="PS51012"/>
    </source>
</evidence>
<dbReference type="EMBL" id="LGUV01000362">
    <property type="protein sequence ID" value="KOG45629.1"/>
    <property type="molecule type" value="Genomic_DNA"/>
</dbReference>
<comment type="subcellular location">
    <subcellularLocation>
        <location evidence="6">Cell membrane</location>
        <topology evidence="6">Multi-pass membrane protein</topology>
    </subcellularLocation>
    <subcellularLocation>
        <location evidence="1">Membrane</location>
        <topology evidence="1">Multi-pass membrane protein</topology>
    </subcellularLocation>
</comment>
<comment type="similarity">
    <text evidence="6">Belongs to the ABC-2 integral membrane protein family.</text>
</comment>
<dbReference type="GO" id="GO:0046677">
    <property type="term" value="P:response to antibiotic"/>
    <property type="evidence" value="ECO:0007669"/>
    <property type="project" value="UniProtKB-KW"/>
</dbReference>
<dbReference type="InterPro" id="IPR013525">
    <property type="entry name" value="ABC2_TM"/>
</dbReference>
<dbReference type="GO" id="GO:0043190">
    <property type="term" value="C:ATP-binding cassette (ABC) transporter complex"/>
    <property type="evidence" value="ECO:0007669"/>
    <property type="project" value="InterPro"/>
</dbReference>
<feature type="transmembrane region" description="Helical" evidence="6">
    <location>
        <begin position="141"/>
        <end position="165"/>
    </location>
</feature>
<feature type="transmembrane region" description="Helical" evidence="6">
    <location>
        <begin position="227"/>
        <end position="245"/>
    </location>
</feature>
<evidence type="ECO:0000313" key="9">
    <source>
        <dbReference type="Proteomes" id="UP000037084"/>
    </source>
</evidence>
<dbReference type="PROSITE" id="PS51012">
    <property type="entry name" value="ABC_TM2"/>
    <property type="match status" value="1"/>
</dbReference>
<dbReference type="PANTHER" id="PTHR43229">
    <property type="entry name" value="NODULATION PROTEIN J"/>
    <property type="match status" value="1"/>
</dbReference>
<dbReference type="Pfam" id="PF01061">
    <property type="entry name" value="ABC2_membrane"/>
    <property type="match status" value="1"/>
</dbReference>
<keyword evidence="5" id="KW-0046">Antibiotic resistance</keyword>
<name>A0A0L8M5P5_STRVG</name>
<evidence type="ECO:0000256" key="4">
    <source>
        <dbReference type="ARBA" id="ARBA00023136"/>
    </source>
</evidence>
<dbReference type="InterPro" id="IPR000412">
    <property type="entry name" value="ABC_2_transport"/>
</dbReference>
<keyword evidence="6" id="KW-0813">Transport</keyword>
<dbReference type="InterPro" id="IPR051784">
    <property type="entry name" value="Nod_factor_ABC_transporter"/>
</dbReference>
<comment type="caution">
    <text evidence="6">Lacks conserved residue(s) required for the propagation of feature annotation.</text>
</comment>
<dbReference type="InterPro" id="IPR047817">
    <property type="entry name" value="ABC2_TM_bact-type"/>
</dbReference>
<dbReference type="PIRSF" id="PIRSF006648">
    <property type="entry name" value="DrrB"/>
    <property type="match status" value="1"/>
</dbReference>
<feature type="transmembrane region" description="Helical" evidence="6">
    <location>
        <begin position="174"/>
        <end position="193"/>
    </location>
</feature>
<evidence type="ECO:0000256" key="1">
    <source>
        <dbReference type="ARBA" id="ARBA00004141"/>
    </source>
</evidence>
<proteinExistence type="inferred from homology"/>
<sequence length="254" mass="27588">MRRLQTERPGLGAQFVDLWLMQLSNWRWSWRAMVVTGVFAPMMSTAALGAFAHDRGQEALTYVLTGSILLSLMFENQNKVAQNFAFMKAMGTLDFLGTLPVRRCIVILATVLAFFVLSAPALVVTLLLGSTLLGVGLSVSWLVLVVVPLCVLPLAGIGAVIGVLARTQEESSSFTLLVTLFLLFFGPVIIPASRLPSWLLTLSHVSPTTYAASALRQVLVGPVTGRLWIDLLVLAVLSGVTLWFAGSRMQWKAN</sequence>
<keyword evidence="2 6" id="KW-0812">Transmembrane</keyword>
<accession>A0A0L8M5P5</accession>
<dbReference type="OrthoDB" id="508876at2"/>
<evidence type="ECO:0000256" key="5">
    <source>
        <dbReference type="ARBA" id="ARBA00023251"/>
    </source>
</evidence>
<dbReference type="AlphaFoldDB" id="A0A0L8M5P5"/>
<comment type="caution">
    <text evidence="8">The sequence shown here is derived from an EMBL/GenBank/DDBJ whole genome shotgun (WGS) entry which is preliminary data.</text>
</comment>
<dbReference type="PATRIC" id="fig|1961.12.peg.6796"/>
<feature type="domain" description="ABC transmembrane type-2" evidence="7">
    <location>
        <begin position="28"/>
        <end position="252"/>
    </location>
</feature>
<organism evidence="8 9">
    <name type="scientific">Streptomyces virginiae</name>
    <name type="common">Streptomyces cinnamonensis</name>
    <dbReference type="NCBI Taxonomy" id="1961"/>
    <lineage>
        <taxon>Bacteria</taxon>
        <taxon>Bacillati</taxon>
        <taxon>Actinomycetota</taxon>
        <taxon>Actinomycetes</taxon>
        <taxon>Kitasatosporales</taxon>
        <taxon>Streptomycetaceae</taxon>
        <taxon>Streptomyces</taxon>
    </lineage>
</organism>
<feature type="transmembrane region" description="Helical" evidence="6">
    <location>
        <begin position="28"/>
        <end position="52"/>
    </location>
</feature>
<evidence type="ECO:0000256" key="2">
    <source>
        <dbReference type="ARBA" id="ARBA00022692"/>
    </source>
</evidence>
<dbReference type="PANTHER" id="PTHR43229:SF3">
    <property type="entry name" value="ABC-TYPE MULTIDRUG TRANSPORT SYSTEM, PERMEASE COMPONENT"/>
    <property type="match status" value="1"/>
</dbReference>
<evidence type="ECO:0000313" key="8">
    <source>
        <dbReference type="EMBL" id="KOG45629.1"/>
    </source>
</evidence>
<gene>
    <name evidence="8" type="ORF">ADK75_30625</name>
</gene>
<reference evidence="9" key="1">
    <citation type="submission" date="2015-07" db="EMBL/GenBank/DDBJ databases">
        <authorList>
            <consortium name="Consortium for Microbial Forensics and Genomics (microFORGE)"/>
            <person name="Knight B.M."/>
            <person name="Roberts D.P."/>
            <person name="Lin D."/>
            <person name="Hari K."/>
            <person name="Fletcher J."/>
            <person name="Melcher U."/>
            <person name="Blagden T."/>
            <person name="Winegar R.A."/>
        </authorList>
    </citation>
    <scope>NUCLEOTIDE SEQUENCE [LARGE SCALE GENOMIC DNA]</scope>
    <source>
        <strain evidence="9">NRRL B-1447</strain>
    </source>
</reference>
<keyword evidence="6" id="KW-1003">Cell membrane</keyword>
<keyword evidence="4 6" id="KW-0472">Membrane</keyword>
<keyword evidence="3 6" id="KW-1133">Transmembrane helix</keyword>
<protein>
    <recommendedName>
        <fullName evidence="6">Transport permease protein</fullName>
    </recommendedName>
</protein>
<feature type="transmembrane region" description="Helical" evidence="6">
    <location>
        <begin position="106"/>
        <end position="129"/>
    </location>
</feature>
<evidence type="ECO:0000256" key="6">
    <source>
        <dbReference type="RuleBase" id="RU361157"/>
    </source>
</evidence>
<evidence type="ECO:0000256" key="3">
    <source>
        <dbReference type="ARBA" id="ARBA00022989"/>
    </source>
</evidence>